<protein>
    <submittedName>
        <fullName evidence="1">Uncharacterized protein</fullName>
    </submittedName>
</protein>
<dbReference type="AlphaFoldDB" id="A0A0F9FC96"/>
<accession>A0A0F9FC96</accession>
<dbReference type="EMBL" id="LAZR01024160">
    <property type="protein sequence ID" value="KKL76091.1"/>
    <property type="molecule type" value="Genomic_DNA"/>
</dbReference>
<name>A0A0F9FC96_9ZZZZ</name>
<proteinExistence type="predicted"/>
<gene>
    <name evidence="1" type="ORF">LCGC14_2048360</name>
</gene>
<organism evidence="1">
    <name type="scientific">marine sediment metagenome</name>
    <dbReference type="NCBI Taxonomy" id="412755"/>
    <lineage>
        <taxon>unclassified sequences</taxon>
        <taxon>metagenomes</taxon>
        <taxon>ecological metagenomes</taxon>
    </lineage>
</organism>
<evidence type="ECO:0000313" key="1">
    <source>
        <dbReference type="EMBL" id="KKL76091.1"/>
    </source>
</evidence>
<comment type="caution">
    <text evidence="1">The sequence shown here is derived from an EMBL/GenBank/DDBJ whole genome shotgun (WGS) entry which is preliminary data.</text>
</comment>
<sequence length="60" mass="6511">MTIQQLSGTWYEGTHVYFTDIGATASGKTRTWEVLPNIQLSHLVLSNGSLAGANTPSFQN</sequence>
<reference evidence="1" key="1">
    <citation type="journal article" date="2015" name="Nature">
        <title>Complex archaea that bridge the gap between prokaryotes and eukaryotes.</title>
        <authorList>
            <person name="Spang A."/>
            <person name="Saw J.H."/>
            <person name="Jorgensen S.L."/>
            <person name="Zaremba-Niedzwiedzka K."/>
            <person name="Martijn J."/>
            <person name="Lind A.E."/>
            <person name="van Eijk R."/>
            <person name="Schleper C."/>
            <person name="Guy L."/>
            <person name="Ettema T.J."/>
        </authorList>
    </citation>
    <scope>NUCLEOTIDE SEQUENCE</scope>
</reference>